<feature type="binding site" evidence="8">
    <location>
        <position position="188"/>
    </location>
    <ligand>
        <name>Zn(2+)</name>
        <dbReference type="ChEBI" id="CHEBI:29105"/>
    </ligand>
</feature>
<evidence type="ECO:0000256" key="4">
    <source>
        <dbReference type="ARBA" id="ARBA00023277"/>
    </source>
</evidence>
<dbReference type="Gene3D" id="2.30.40.10">
    <property type="entry name" value="Urease, subunit C, domain 1"/>
    <property type="match status" value="1"/>
</dbReference>
<evidence type="ECO:0000313" key="10">
    <source>
        <dbReference type="EMBL" id="EKE75725.1"/>
    </source>
</evidence>
<dbReference type="Pfam" id="PF01979">
    <property type="entry name" value="Amidohydro_1"/>
    <property type="match status" value="1"/>
</dbReference>
<dbReference type="InterPro" id="IPR011059">
    <property type="entry name" value="Metal-dep_hydrolase_composite"/>
</dbReference>
<feature type="active site" description="Proton donor/acceptor" evidence="6">
    <location>
        <position position="267"/>
    </location>
</feature>
<keyword evidence="4 5" id="KW-0119">Carbohydrate metabolism</keyword>
<comment type="similarity">
    <text evidence="1 5">Belongs to the metallo-dependent hydrolases superfamily. NagA family.</text>
</comment>
<keyword evidence="2 8" id="KW-0479">Metal-binding</keyword>
<dbReference type="InterPro" id="IPR006680">
    <property type="entry name" value="Amidohydro-rel"/>
</dbReference>
<dbReference type="SUPFAM" id="SSF51556">
    <property type="entry name" value="Metallo-dependent hydrolases"/>
    <property type="match status" value="1"/>
</dbReference>
<protein>
    <submittedName>
        <fullName evidence="10">N-acetylglucosamine-6-phosphate deacetylase</fullName>
    </submittedName>
</protein>
<comment type="caution">
    <text evidence="10">The sequence shown here is derived from an EMBL/GenBank/DDBJ whole genome shotgun (WGS) entry which is preliminary data.</text>
</comment>
<evidence type="ECO:0000256" key="7">
    <source>
        <dbReference type="PIRSR" id="PIRSR038994-2"/>
    </source>
</evidence>
<dbReference type="CDD" id="cd00854">
    <property type="entry name" value="NagA"/>
    <property type="match status" value="1"/>
</dbReference>
<dbReference type="GO" id="GO:0006046">
    <property type="term" value="P:N-acetylglucosamine catabolic process"/>
    <property type="evidence" value="ECO:0007669"/>
    <property type="project" value="TreeGrafter"/>
</dbReference>
<evidence type="ECO:0000256" key="2">
    <source>
        <dbReference type="ARBA" id="ARBA00022723"/>
    </source>
</evidence>
<proteinExistence type="inferred from homology"/>
<dbReference type="RefSeq" id="WP_008483729.1">
    <property type="nucleotide sequence ID" value="NZ_AMRI01000007.1"/>
</dbReference>
<evidence type="ECO:0000256" key="1">
    <source>
        <dbReference type="ARBA" id="ARBA00010716"/>
    </source>
</evidence>
<evidence type="ECO:0000256" key="6">
    <source>
        <dbReference type="PIRSR" id="PIRSR038994-1"/>
    </source>
</evidence>
<accession>K2KEK1</accession>
<dbReference type="InterPro" id="IPR032466">
    <property type="entry name" value="Metal_Hydrolase"/>
</dbReference>
<evidence type="ECO:0000313" key="11">
    <source>
        <dbReference type="Proteomes" id="UP000006755"/>
    </source>
</evidence>
<dbReference type="InterPro" id="IPR003764">
    <property type="entry name" value="GlcNAc_6-P_deAcase"/>
</dbReference>
<comment type="cofactor">
    <cofactor evidence="8">
        <name>a divalent metal cation</name>
        <dbReference type="ChEBI" id="CHEBI:60240"/>
    </cofactor>
    <text evidence="8">Binds 1 divalent metal cation per subunit.</text>
</comment>
<feature type="binding site" evidence="7">
    <location>
        <begin position="212"/>
        <end position="213"/>
    </location>
    <ligand>
        <name>substrate</name>
    </ligand>
</feature>
<keyword evidence="3 5" id="KW-0378">Hydrolase</keyword>
<dbReference type="STRING" id="745411.B3C1_06583"/>
<feature type="domain" description="Amidohydrolase-related" evidence="9">
    <location>
        <begin position="46"/>
        <end position="369"/>
    </location>
</feature>
<keyword evidence="11" id="KW-1185">Reference proteome</keyword>
<feature type="binding site" evidence="7">
    <location>
        <begin position="300"/>
        <end position="302"/>
    </location>
    <ligand>
        <name>substrate</name>
    </ligand>
</feature>
<dbReference type="FunFam" id="3.20.20.140:FF:000004">
    <property type="entry name" value="N-acetylglucosamine-6-phosphate deacetylase"/>
    <property type="match status" value="1"/>
</dbReference>
<dbReference type="EMBL" id="AMRI01000007">
    <property type="protein sequence ID" value="EKE75725.1"/>
    <property type="molecule type" value="Genomic_DNA"/>
</dbReference>
<feature type="binding site" evidence="7">
    <location>
        <position position="220"/>
    </location>
    <ligand>
        <name>substrate</name>
    </ligand>
</feature>
<dbReference type="PIRSF" id="PIRSF038994">
    <property type="entry name" value="NagA"/>
    <property type="match status" value="1"/>
</dbReference>
<feature type="binding site" evidence="7">
    <location>
        <position position="244"/>
    </location>
    <ligand>
        <name>substrate</name>
    </ligand>
</feature>
<dbReference type="SUPFAM" id="SSF51338">
    <property type="entry name" value="Composite domain of metallo-dependent hydrolases"/>
    <property type="match status" value="1"/>
</dbReference>
<reference evidence="10 11" key="1">
    <citation type="journal article" date="2012" name="J. Bacteriol.">
        <title>Genome Sequence of Gallaecimonas xiamenensis Type Strain 3-C-1.</title>
        <authorList>
            <person name="Lai Q."/>
            <person name="Wang L."/>
            <person name="Wang W."/>
            <person name="Shao Z."/>
        </authorList>
    </citation>
    <scope>NUCLEOTIDE SEQUENCE [LARGE SCALE GENOMIC DNA]</scope>
    <source>
        <strain evidence="10 11">3-C-1</strain>
    </source>
</reference>
<feature type="binding site" evidence="7">
    <location>
        <position position="135"/>
    </location>
    <ligand>
        <name>substrate</name>
    </ligand>
</feature>
<dbReference type="Gene3D" id="3.20.20.140">
    <property type="entry name" value="Metal-dependent hydrolases"/>
    <property type="match status" value="1"/>
</dbReference>
<dbReference type="Proteomes" id="UP000006755">
    <property type="component" value="Unassembled WGS sequence"/>
</dbReference>
<evidence type="ECO:0000256" key="5">
    <source>
        <dbReference type="PIRNR" id="PIRNR038994"/>
    </source>
</evidence>
<dbReference type="GO" id="GO:0008448">
    <property type="term" value="F:N-acetylglucosamine-6-phosphate deacetylase activity"/>
    <property type="evidence" value="ECO:0007669"/>
    <property type="project" value="InterPro"/>
</dbReference>
<evidence type="ECO:0000259" key="9">
    <source>
        <dbReference type="Pfam" id="PF01979"/>
    </source>
</evidence>
<evidence type="ECO:0000256" key="8">
    <source>
        <dbReference type="PIRSR" id="PIRSR038994-3"/>
    </source>
</evidence>
<sequence>MVSSYRVAKLFDGHHWHQDCTLTLNGDRIVAMGLDHSDNAELLDGILVPGFIDIQVNGGGGVLFNEAPSVESLATMVAAHARFGTTAMLPTLITDSLAKMQQAADAMAQALAKGLPGVLGIHFEGPHLSLPKKGIHKPEHIRRLSAEEMALYCREDLGIRLVTVAPENVHPDDIRQLVRAGVKVCLGHSDADFDTTQRALEAGASGFTHLFNAMSQLGSRTPNMVGAALASDSALCGIILDGHHLHPACARLAFKAKGPDGLMLVTDAMAAVGSDGASFSYFGESLYRDGDRMTDADGRLAGSALDMASAVRQAQQQMGASLEQALVMASRTPARYLELGTRGLLMPGMKADMVLLDEQLTVKQSWIGGQPCLQAQ</sequence>
<evidence type="ECO:0000256" key="3">
    <source>
        <dbReference type="ARBA" id="ARBA00022801"/>
    </source>
</evidence>
<organism evidence="10 11">
    <name type="scientific">Gallaecimonas xiamenensis 3-C-1</name>
    <dbReference type="NCBI Taxonomy" id="745411"/>
    <lineage>
        <taxon>Bacteria</taxon>
        <taxon>Pseudomonadati</taxon>
        <taxon>Pseudomonadota</taxon>
        <taxon>Gammaproteobacteria</taxon>
        <taxon>Enterobacterales</taxon>
        <taxon>Gallaecimonadaceae</taxon>
        <taxon>Gallaecimonas</taxon>
    </lineage>
</organism>
<feature type="binding site" evidence="8">
    <location>
        <position position="209"/>
    </location>
    <ligand>
        <name>Zn(2+)</name>
        <dbReference type="ChEBI" id="CHEBI:29105"/>
    </ligand>
</feature>
<dbReference type="GO" id="GO:0046872">
    <property type="term" value="F:metal ion binding"/>
    <property type="evidence" value="ECO:0007669"/>
    <property type="project" value="UniProtKB-KW"/>
</dbReference>
<dbReference type="OrthoDB" id="9776488at2"/>
<dbReference type="NCBIfam" id="TIGR00221">
    <property type="entry name" value="nagA"/>
    <property type="match status" value="1"/>
</dbReference>
<dbReference type="eggNOG" id="COG1820">
    <property type="taxonomic scope" value="Bacteria"/>
</dbReference>
<name>K2KEK1_9GAMM</name>
<feature type="binding site" evidence="8">
    <location>
        <position position="124"/>
    </location>
    <ligand>
        <name>Zn(2+)</name>
        <dbReference type="ChEBI" id="CHEBI:29105"/>
    </ligand>
</feature>
<dbReference type="PANTHER" id="PTHR11113:SF14">
    <property type="entry name" value="N-ACETYLGLUCOSAMINE-6-PHOSPHATE DEACETYLASE"/>
    <property type="match status" value="1"/>
</dbReference>
<dbReference type="PATRIC" id="fig|745411.4.peg.1306"/>
<gene>
    <name evidence="10" type="ORF">B3C1_06583</name>
</gene>
<dbReference type="AlphaFoldDB" id="K2KEK1"/>
<dbReference type="PANTHER" id="PTHR11113">
    <property type="entry name" value="N-ACETYLGLUCOSAMINE-6-PHOSPHATE DEACETYLASE"/>
    <property type="match status" value="1"/>
</dbReference>